<dbReference type="PANTHER" id="PTHR23028">
    <property type="entry name" value="ACETYLTRANSFERASE"/>
    <property type="match status" value="1"/>
</dbReference>
<feature type="transmembrane region" description="Helical" evidence="1">
    <location>
        <begin position="6"/>
        <end position="25"/>
    </location>
</feature>
<dbReference type="GO" id="GO:0009103">
    <property type="term" value="P:lipopolysaccharide biosynthetic process"/>
    <property type="evidence" value="ECO:0007669"/>
    <property type="project" value="TreeGrafter"/>
</dbReference>
<dbReference type="AlphaFoldDB" id="A0A6J7JRS5"/>
<dbReference type="Pfam" id="PF01757">
    <property type="entry name" value="Acyl_transf_3"/>
    <property type="match status" value="1"/>
</dbReference>
<feature type="transmembrane region" description="Helical" evidence="1">
    <location>
        <begin position="220"/>
        <end position="239"/>
    </location>
</feature>
<dbReference type="GO" id="GO:0016020">
    <property type="term" value="C:membrane"/>
    <property type="evidence" value="ECO:0007669"/>
    <property type="project" value="TreeGrafter"/>
</dbReference>
<dbReference type="InterPro" id="IPR002656">
    <property type="entry name" value="Acyl_transf_3_dom"/>
</dbReference>
<name>A0A6J7JRS5_9ZZZZ</name>
<evidence type="ECO:0000259" key="3">
    <source>
        <dbReference type="Pfam" id="PF19040"/>
    </source>
</evidence>
<sequence>MPGGFFGVDIFFVISGFLITGIIINELHTTGRFSIVGFYERRARRIMPALFLVMIVTTIVACFVLFPGQWATYLGSLVSMTYFGSNYYFLGKSGYFDPNVELNPMLHTWSLAIEEQFYVLFPLILWLLWRTLKERNWAFVLGAAAIGSLLLANHAAINTPDPAFYLLQYRAWELLAGALAAIALSKRERVYSNQWLSGLGLAMVLGSVFLIPAGLPHPGFITLVPVLGTVLIVLTAGAGTLVNRLLSMKFFVGIGLVSYSAYLWHQPMFALFRVTSPEEPSAWAFLPFIALTLGLAALTWKFVENPFRNRKKFSRRQIFIGTAILLVGTIVVGWGGTRQVFQDHRVSFAGQAFGNIEDRLARNYGLSRACDGFEPAAPECRSGANPTVLLWGDSYGRQLGSALKNSPSHQPFIQQTLSGCAPIIGLASQSDRNGAEFAKSCIKFNDQMFAWLAKHREIKTVIMGSPWTAAVPEQLSAERDYVSKTTGAKGYALMKATFEKVKALGVDVVATYGTPINGNDGGNCIRSQVAKGGDLKVCNWPLKDNLRVKFNKYISPLEKIVPFWSWEPILCPEGQCLVTQGELFVYLDAGHVTKEATKAFGREYDIMGQMLALAKAGPTN</sequence>
<evidence type="ECO:0000256" key="1">
    <source>
        <dbReference type="SAM" id="Phobius"/>
    </source>
</evidence>
<feature type="transmembrane region" description="Helical" evidence="1">
    <location>
        <begin position="318"/>
        <end position="336"/>
    </location>
</feature>
<keyword evidence="1" id="KW-0472">Membrane</keyword>
<dbReference type="PANTHER" id="PTHR23028:SF53">
    <property type="entry name" value="ACYL_TRANSF_3 DOMAIN-CONTAINING PROTEIN"/>
    <property type="match status" value="1"/>
</dbReference>
<dbReference type="InterPro" id="IPR043968">
    <property type="entry name" value="SGNH"/>
</dbReference>
<feature type="transmembrane region" description="Helical" evidence="1">
    <location>
        <begin position="109"/>
        <end position="129"/>
    </location>
</feature>
<feature type="transmembrane region" description="Helical" evidence="1">
    <location>
        <begin position="46"/>
        <end position="66"/>
    </location>
</feature>
<feature type="domain" description="Acyltransferase 3" evidence="2">
    <location>
        <begin position="4"/>
        <end position="300"/>
    </location>
</feature>
<gene>
    <name evidence="4" type="ORF">UFOPK3837_00082</name>
</gene>
<organism evidence="4">
    <name type="scientific">freshwater metagenome</name>
    <dbReference type="NCBI Taxonomy" id="449393"/>
    <lineage>
        <taxon>unclassified sequences</taxon>
        <taxon>metagenomes</taxon>
        <taxon>ecological metagenomes</taxon>
    </lineage>
</organism>
<reference evidence="4" key="1">
    <citation type="submission" date="2020-05" db="EMBL/GenBank/DDBJ databases">
        <authorList>
            <person name="Chiriac C."/>
            <person name="Salcher M."/>
            <person name="Ghai R."/>
            <person name="Kavagutti S V."/>
        </authorList>
    </citation>
    <scope>NUCLEOTIDE SEQUENCE</scope>
</reference>
<proteinExistence type="predicted"/>
<dbReference type="InterPro" id="IPR050879">
    <property type="entry name" value="Acyltransferase_3"/>
</dbReference>
<accession>A0A6J7JRS5</accession>
<dbReference type="GO" id="GO:0016747">
    <property type="term" value="F:acyltransferase activity, transferring groups other than amino-acyl groups"/>
    <property type="evidence" value="ECO:0007669"/>
    <property type="project" value="InterPro"/>
</dbReference>
<feature type="transmembrane region" description="Helical" evidence="1">
    <location>
        <begin position="246"/>
        <end position="264"/>
    </location>
</feature>
<keyword evidence="1" id="KW-1133">Transmembrane helix</keyword>
<keyword evidence="1" id="KW-0812">Transmembrane</keyword>
<dbReference type="EMBL" id="CAFBNO010000001">
    <property type="protein sequence ID" value="CAB4945329.1"/>
    <property type="molecule type" value="Genomic_DNA"/>
</dbReference>
<evidence type="ECO:0000259" key="2">
    <source>
        <dbReference type="Pfam" id="PF01757"/>
    </source>
</evidence>
<feature type="transmembrane region" description="Helical" evidence="1">
    <location>
        <begin position="163"/>
        <end position="184"/>
    </location>
</feature>
<feature type="transmembrane region" description="Helical" evidence="1">
    <location>
        <begin position="136"/>
        <end position="157"/>
    </location>
</feature>
<feature type="domain" description="SGNH" evidence="3">
    <location>
        <begin position="376"/>
        <end position="604"/>
    </location>
</feature>
<protein>
    <submittedName>
        <fullName evidence="4">Unannotated protein</fullName>
    </submittedName>
</protein>
<feature type="transmembrane region" description="Helical" evidence="1">
    <location>
        <begin position="284"/>
        <end position="303"/>
    </location>
</feature>
<dbReference type="Pfam" id="PF19040">
    <property type="entry name" value="SGNH"/>
    <property type="match status" value="1"/>
</dbReference>
<feature type="transmembrane region" description="Helical" evidence="1">
    <location>
        <begin position="196"/>
        <end position="214"/>
    </location>
</feature>
<evidence type="ECO:0000313" key="4">
    <source>
        <dbReference type="EMBL" id="CAB4945329.1"/>
    </source>
</evidence>